<comment type="caution">
    <text evidence="2">The sequence shown here is derived from an EMBL/GenBank/DDBJ whole genome shotgun (WGS) entry which is preliminary data.</text>
</comment>
<dbReference type="InterPro" id="IPR029337">
    <property type="entry name" value="INSYN2"/>
</dbReference>
<feature type="region of interest" description="Disordered" evidence="1">
    <location>
        <begin position="268"/>
        <end position="424"/>
    </location>
</feature>
<feature type="compositionally biased region" description="Basic and acidic residues" evidence="1">
    <location>
        <begin position="399"/>
        <end position="411"/>
    </location>
</feature>
<gene>
    <name evidence="2" type="ORF">DPX16_2583</name>
</gene>
<evidence type="ECO:0000313" key="3">
    <source>
        <dbReference type="Proteomes" id="UP000281406"/>
    </source>
</evidence>
<evidence type="ECO:0000256" key="1">
    <source>
        <dbReference type="SAM" id="MobiDB-lite"/>
    </source>
</evidence>
<dbReference type="Pfam" id="PF15265">
    <property type="entry name" value="FAM196"/>
    <property type="match status" value="1"/>
</dbReference>
<feature type="compositionally biased region" description="Polar residues" evidence="1">
    <location>
        <begin position="336"/>
        <end position="348"/>
    </location>
</feature>
<feature type="compositionally biased region" description="Polar residues" evidence="1">
    <location>
        <begin position="268"/>
        <end position="280"/>
    </location>
</feature>
<keyword evidence="3" id="KW-1185">Reference proteome</keyword>
<dbReference type="PANTHER" id="PTHR28682">
    <property type="entry name" value="INHIBITORY SYNAPTIC FACTOR 2A-RELATED"/>
    <property type="match status" value="1"/>
</dbReference>
<evidence type="ECO:0000313" key="2">
    <source>
        <dbReference type="EMBL" id="ROL41083.1"/>
    </source>
</evidence>
<proteinExistence type="predicted"/>
<reference evidence="2 3" key="1">
    <citation type="submission" date="2018-10" db="EMBL/GenBank/DDBJ databases">
        <title>Genome assembly for a Yunnan-Guizhou Plateau 3E fish, Anabarilius grahami (Regan), and its evolutionary and genetic applications.</title>
        <authorList>
            <person name="Jiang W."/>
        </authorList>
    </citation>
    <scope>NUCLEOTIDE SEQUENCE [LARGE SCALE GENOMIC DNA]</scope>
    <source>
        <strain evidence="2">AG-KIZ</strain>
        <tissue evidence="2">Muscle</tissue>
    </source>
</reference>
<dbReference type="PANTHER" id="PTHR28682:SF2">
    <property type="entry name" value="PROTEIN INSYN2B"/>
    <property type="match status" value="1"/>
</dbReference>
<name>A0A3N0Y4F0_ANAGA</name>
<dbReference type="AlphaFoldDB" id="A0A3N0Y4F0"/>
<sequence length="554" mass="60604">MGRRAADASNAVPALEVPLAGGRAMLSQKWGPLCSVGVQTSPGLRSLPSLKRRTQAVSTANGPTAETMSLDRMRRCEVNGRHVVNAASRNGPDRASQESEVYCQINTGKVNPNQTGLRGSLKRTPRYVNGSVVAPEVVGGVCSEGAESEEARRQSQAITRDCRRGQSLKGEASRPSLHCGSVCSYATPPRPCRMMTSSPKLCASCGRRQSQAPPCMAPACRKRAASQVQASMTLPMPPRKCCSPRLQKQNSTVAQPTYAQIPNNITHTQNATTCSTPSQSNKKDALAKTEASTQSEKPKNDSMKHKTQHTQTRVTHTTKTESTTQHALQKTKDKCVTTQTHTSVSATSKPIGCESQATPTLPPKKASQVRVKYKPAPPELLIGSRAEPKPQTPPPPSEPKTETETDSKDTHPPPTDEIPQCNGAPGVLHGLLQNVEENLLYNQEKIKVLLNVIQDLERNKAMSEGSLDFLVFFRRCSYRTGQDINNCSTCQKTACIIYSVEHDFRVQEGRFQSILEALDEAEYDVPAPIPKPAHIRPPTKSRVKKLRKKCFWWL</sequence>
<organism evidence="2 3">
    <name type="scientific">Anabarilius grahami</name>
    <name type="common">Kanglang fish</name>
    <name type="synonym">Barilius grahami</name>
    <dbReference type="NCBI Taxonomy" id="495550"/>
    <lineage>
        <taxon>Eukaryota</taxon>
        <taxon>Metazoa</taxon>
        <taxon>Chordata</taxon>
        <taxon>Craniata</taxon>
        <taxon>Vertebrata</taxon>
        <taxon>Euteleostomi</taxon>
        <taxon>Actinopterygii</taxon>
        <taxon>Neopterygii</taxon>
        <taxon>Teleostei</taxon>
        <taxon>Ostariophysi</taxon>
        <taxon>Cypriniformes</taxon>
        <taxon>Xenocyprididae</taxon>
        <taxon>Xenocypridinae</taxon>
        <taxon>Xenocypridinae incertae sedis</taxon>
        <taxon>Anabarilius</taxon>
    </lineage>
</organism>
<dbReference type="Proteomes" id="UP000281406">
    <property type="component" value="Unassembled WGS sequence"/>
</dbReference>
<dbReference type="OrthoDB" id="8679980at2759"/>
<dbReference type="EMBL" id="RJVU01052173">
    <property type="protein sequence ID" value="ROL41083.1"/>
    <property type="molecule type" value="Genomic_DNA"/>
</dbReference>
<protein>
    <submittedName>
        <fullName evidence="2">Protein FAM196B</fullName>
    </submittedName>
</protein>
<accession>A0A3N0Y4F0</accession>
<feature type="region of interest" description="Disordered" evidence="1">
    <location>
        <begin position="146"/>
        <end position="170"/>
    </location>
</feature>
<feature type="compositionally biased region" description="Low complexity" evidence="1">
    <location>
        <begin position="309"/>
        <end position="324"/>
    </location>
</feature>